<dbReference type="Gene3D" id="1.20.1070.10">
    <property type="entry name" value="Rhodopsin 7-helix transmembrane proteins"/>
    <property type="match status" value="1"/>
</dbReference>
<keyword evidence="6" id="KW-0675">Receptor</keyword>
<feature type="transmembrane region" description="Helical" evidence="9">
    <location>
        <begin position="121"/>
        <end position="142"/>
    </location>
</feature>
<dbReference type="PANTHER" id="PTHR24243">
    <property type="entry name" value="G-PROTEIN COUPLED RECEPTOR"/>
    <property type="match status" value="1"/>
</dbReference>
<feature type="compositionally biased region" description="Polar residues" evidence="8">
    <location>
        <begin position="382"/>
        <end position="398"/>
    </location>
</feature>
<name>A0A210Q2Y3_MIZYE</name>
<keyword evidence="2 9" id="KW-0812">Transmembrane</keyword>
<accession>A0A210Q2Y3</accession>
<dbReference type="Proteomes" id="UP000242188">
    <property type="component" value="Unassembled WGS sequence"/>
</dbReference>
<dbReference type="AlphaFoldDB" id="A0A210Q2Y3"/>
<feature type="compositionally biased region" description="Low complexity" evidence="8">
    <location>
        <begin position="399"/>
        <end position="411"/>
    </location>
</feature>
<feature type="domain" description="G-protein coupled receptors family 1 profile" evidence="10">
    <location>
        <begin position="64"/>
        <end position="330"/>
    </location>
</feature>
<keyword evidence="4" id="KW-0297">G-protein coupled receptor</keyword>
<evidence type="ECO:0000256" key="2">
    <source>
        <dbReference type="ARBA" id="ARBA00022692"/>
    </source>
</evidence>
<dbReference type="OrthoDB" id="9990906at2759"/>
<dbReference type="GO" id="GO:0005886">
    <property type="term" value="C:plasma membrane"/>
    <property type="evidence" value="ECO:0007669"/>
    <property type="project" value="TreeGrafter"/>
</dbReference>
<evidence type="ECO:0000313" key="11">
    <source>
        <dbReference type="EMBL" id="OWF43113.1"/>
    </source>
</evidence>
<dbReference type="Pfam" id="PF00001">
    <property type="entry name" value="7tm_1"/>
    <property type="match status" value="1"/>
</dbReference>
<evidence type="ECO:0000256" key="7">
    <source>
        <dbReference type="ARBA" id="ARBA00023224"/>
    </source>
</evidence>
<feature type="transmembrane region" description="Helical" evidence="9">
    <location>
        <begin position="82"/>
        <end position="101"/>
    </location>
</feature>
<dbReference type="InterPro" id="IPR017452">
    <property type="entry name" value="GPCR_Rhodpsn_7TM"/>
</dbReference>
<keyword evidence="7" id="KW-0807">Transducer</keyword>
<dbReference type="InterPro" id="IPR000276">
    <property type="entry name" value="GPCR_Rhodpsn"/>
</dbReference>
<evidence type="ECO:0000256" key="6">
    <source>
        <dbReference type="ARBA" id="ARBA00023170"/>
    </source>
</evidence>
<feature type="transmembrane region" description="Helical" evidence="9">
    <location>
        <begin position="163"/>
        <end position="185"/>
    </location>
</feature>
<evidence type="ECO:0000256" key="3">
    <source>
        <dbReference type="ARBA" id="ARBA00022989"/>
    </source>
</evidence>
<feature type="region of interest" description="Disordered" evidence="8">
    <location>
        <begin position="382"/>
        <end position="411"/>
    </location>
</feature>
<dbReference type="CDD" id="cd14978">
    <property type="entry name" value="7tmA_FMRFamide_R-like"/>
    <property type="match status" value="1"/>
</dbReference>
<gene>
    <name evidence="11" type="ORF">KP79_PYT15510</name>
</gene>
<keyword evidence="12" id="KW-1185">Reference proteome</keyword>
<dbReference type="PANTHER" id="PTHR24243:SF233">
    <property type="entry name" value="THYROTROPIN-RELEASING HORMONE RECEPTOR"/>
    <property type="match status" value="1"/>
</dbReference>
<evidence type="ECO:0000313" key="12">
    <source>
        <dbReference type="Proteomes" id="UP000242188"/>
    </source>
</evidence>
<comment type="caution">
    <text evidence="11">The sequence shown here is derived from an EMBL/GenBank/DDBJ whole genome shotgun (WGS) entry which is preliminary data.</text>
</comment>
<feature type="transmembrane region" description="Helical" evidence="9">
    <location>
        <begin position="257"/>
        <end position="287"/>
    </location>
</feature>
<reference evidence="11 12" key="1">
    <citation type="journal article" date="2017" name="Nat. Ecol. Evol.">
        <title>Scallop genome provides insights into evolution of bilaterian karyotype and development.</title>
        <authorList>
            <person name="Wang S."/>
            <person name="Zhang J."/>
            <person name="Jiao W."/>
            <person name="Li J."/>
            <person name="Xun X."/>
            <person name="Sun Y."/>
            <person name="Guo X."/>
            <person name="Huan P."/>
            <person name="Dong B."/>
            <person name="Zhang L."/>
            <person name="Hu X."/>
            <person name="Sun X."/>
            <person name="Wang J."/>
            <person name="Zhao C."/>
            <person name="Wang Y."/>
            <person name="Wang D."/>
            <person name="Huang X."/>
            <person name="Wang R."/>
            <person name="Lv J."/>
            <person name="Li Y."/>
            <person name="Zhang Z."/>
            <person name="Liu B."/>
            <person name="Lu W."/>
            <person name="Hui Y."/>
            <person name="Liang J."/>
            <person name="Zhou Z."/>
            <person name="Hou R."/>
            <person name="Li X."/>
            <person name="Liu Y."/>
            <person name="Li H."/>
            <person name="Ning X."/>
            <person name="Lin Y."/>
            <person name="Zhao L."/>
            <person name="Xing Q."/>
            <person name="Dou J."/>
            <person name="Li Y."/>
            <person name="Mao J."/>
            <person name="Guo H."/>
            <person name="Dou H."/>
            <person name="Li T."/>
            <person name="Mu C."/>
            <person name="Jiang W."/>
            <person name="Fu Q."/>
            <person name="Fu X."/>
            <person name="Miao Y."/>
            <person name="Liu J."/>
            <person name="Yu Q."/>
            <person name="Li R."/>
            <person name="Liao H."/>
            <person name="Li X."/>
            <person name="Kong Y."/>
            <person name="Jiang Z."/>
            <person name="Chourrout D."/>
            <person name="Li R."/>
            <person name="Bao Z."/>
        </authorList>
    </citation>
    <scope>NUCLEOTIDE SEQUENCE [LARGE SCALE GENOMIC DNA]</scope>
    <source>
        <strain evidence="11 12">PY_sf001</strain>
    </source>
</reference>
<keyword evidence="5 9" id="KW-0472">Membrane</keyword>
<dbReference type="GO" id="GO:0004930">
    <property type="term" value="F:G protein-coupled receptor activity"/>
    <property type="evidence" value="ECO:0007669"/>
    <property type="project" value="UniProtKB-KW"/>
</dbReference>
<feature type="transmembrane region" description="Helical" evidence="9">
    <location>
        <begin position="210"/>
        <end position="236"/>
    </location>
</feature>
<evidence type="ECO:0000259" key="10">
    <source>
        <dbReference type="PROSITE" id="PS50262"/>
    </source>
</evidence>
<protein>
    <submittedName>
        <fullName evidence="11">Nef-associated protein 1</fullName>
    </submittedName>
</protein>
<evidence type="ECO:0000256" key="9">
    <source>
        <dbReference type="SAM" id="Phobius"/>
    </source>
</evidence>
<dbReference type="PRINTS" id="PR00237">
    <property type="entry name" value="GPCRRHODOPSN"/>
</dbReference>
<sequence>MANNSTIYYDVSTPFPSLLNHTEAAGDNGTPPSSVWDIYKQHCPEATMIDKYLTPYVYVVGFPGNILALVIWLQKRMRNSSGYYLAALAMADLVFLLLQIVYELNEKWGIRCLDVEFVCEFYPIIFLTSQYLSPLLVLAFTVERYISICHPFSREKFCTTKRAKVVIVCLFIFSFFINGIQGYFWHYDSGGRCSLRADVVRNNEASFWSIWTWCVEALVFFLVPILILVFNILVIAEAKRLSKFEKNHLQSRTHKNSATTVMLLAVSFYQIFTTLPVTIVVTLYYSFPMGDPENLNPPDSIWQRHFDYVYIKTIIEEVGLTHYACNFYIYCITGKVFRQEFKRMWRSLVCLKMKSALPNWTTEYTSLRGSLRNNPKNLTVRMSNGHANGHSTTSTTNDVEPPVVEPTETTL</sequence>
<evidence type="ECO:0000256" key="8">
    <source>
        <dbReference type="SAM" id="MobiDB-lite"/>
    </source>
</evidence>
<evidence type="ECO:0000256" key="1">
    <source>
        <dbReference type="ARBA" id="ARBA00004141"/>
    </source>
</evidence>
<proteinExistence type="predicted"/>
<dbReference type="PROSITE" id="PS50262">
    <property type="entry name" value="G_PROTEIN_RECEP_F1_2"/>
    <property type="match status" value="1"/>
</dbReference>
<evidence type="ECO:0000256" key="5">
    <source>
        <dbReference type="ARBA" id="ARBA00023136"/>
    </source>
</evidence>
<comment type="subcellular location">
    <subcellularLocation>
        <location evidence="1">Membrane</location>
        <topology evidence="1">Multi-pass membrane protein</topology>
    </subcellularLocation>
</comment>
<evidence type="ECO:0000256" key="4">
    <source>
        <dbReference type="ARBA" id="ARBA00023040"/>
    </source>
</evidence>
<keyword evidence="3 9" id="KW-1133">Transmembrane helix</keyword>
<feature type="transmembrane region" description="Helical" evidence="9">
    <location>
        <begin position="56"/>
        <end position="73"/>
    </location>
</feature>
<dbReference type="EMBL" id="NEDP02005166">
    <property type="protein sequence ID" value="OWF43113.1"/>
    <property type="molecule type" value="Genomic_DNA"/>
</dbReference>
<organism evidence="11 12">
    <name type="scientific">Mizuhopecten yessoensis</name>
    <name type="common">Japanese scallop</name>
    <name type="synonym">Patinopecten yessoensis</name>
    <dbReference type="NCBI Taxonomy" id="6573"/>
    <lineage>
        <taxon>Eukaryota</taxon>
        <taxon>Metazoa</taxon>
        <taxon>Spiralia</taxon>
        <taxon>Lophotrochozoa</taxon>
        <taxon>Mollusca</taxon>
        <taxon>Bivalvia</taxon>
        <taxon>Autobranchia</taxon>
        <taxon>Pteriomorphia</taxon>
        <taxon>Pectinida</taxon>
        <taxon>Pectinoidea</taxon>
        <taxon>Pectinidae</taxon>
        <taxon>Mizuhopecten</taxon>
    </lineage>
</organism>
<dbReference type="STRING" id="6573.A0A210Q2Y3"/>
<dbReference type="SUPFAM" id="SSF81321">
    <property type="entry name" value="Family A G protein-coupled receptor-like"/>
    <property type="match status" value="1"/>
</dbReference>